<name>A0ABM3L8P5_CUCME</name>
<feature type="domain" description="Disease resistance protein winged helix" evidence="2">
    <location>
        <begin position="1"/>
        <end position="59"/>
    </location>
</feature>
<dbReference type="PANTHER" id="PTHR47186:SF18">
    <property type="entry name" value="RX N-TERMINAL DOMAIN-CONTAINING PROTEIN"/>
    <property type="match status" value="1"/>
</dbReference>
<organism evidence="4 5">
    <name type="scientific">Cucumis melo</name>
    <name type="common">Muskmelon</name>
    <dbReference type="NCBI Taxonomy" id="3656"/>
    <lineage>
        <taxon>Eukaryota</taxon>
        <taxon>Viridiplantae</taxon>
        <taxon>Streptophyta</taxon>
        <taxon>Embryophyta</taxon>
        <taxon>Tracheophyta</taxon>
        <taxon>Spermatophyta</taxon>
        <taxon>Magnoliopsida</taxon>
        <taxon>eudicotyledons</taxon>
        <taxon>Gunneridae</taxon>
        <taxon>Pentapetalae</taxon>
        <taxon>rosids</taxon>
        <taxon>fabids</taxon>
        <taxon>Cucurbitales</taxon>
        <taxon>Cucurbitaceae</taxon>
        <taxon>Benincaseae</taxon>
        <taxon>Cucumis</taxon>
    </lineage>
</organism>
<evidence type="ECO:0000259" key="3">
    <source>
        <dbReference type="Pfam" id="PF25019"/>
    </source>
</evidence>
<keyword evidence="1" id="KW-0677">Repeat</keyword>
<gene>
    <name evidence="5" type="primary">LOC127151066</name>
</gene>
<dbReference type="PANTHER" id="PTHR47186">
    <property type="entry name" value="LEUCINE-RICH REPEAT-CONTAINING PROTEIN 57"/>
    <property type="match status" value="1"/>
</dbReference>
<dbReference type="SUPFAM" id="SSF52058">
    <property type="entry name" value="L domain-like"/>
    <property type="match status" value="1"/>
</dbReference>
<dbReference type="RefSeq" id="XP_050946404.1">
    <property type="nucleotide sequence ID" value="XM_051090447.1"/>
</dbReference>
<accession>A0ABM3L8P5</accession>
<evidence type="ECO:0000313" key="4">
    <source>
        <dbReference type="Proteomes" id="UP001652600"/>
    </source>
</evidence>
<evidence type="ECO:0000259" key="2">
    <source>
        <dbReference type="Pfam" id="PF23559"/>
    </source>
</evidence>
<sequence length="240" mass="27613">MWMAHGFLQPQEGRNVTMENVGDIYFKILLSHCLLEDANETRTRRIEEYKMHDLVHDIAMAISRDQNLQLNPSNILEKEHQKKGIQNVAFGFEKGCKITELGPLKNLQGNRVFCVWRKLNSKEEANGANFAENENLKELYLNWPMERNDNNGYNDLEVLEGLQPNQNLQSLKILHFAGKHLPNNIFVENLRKINLCGCNSCEKLPMLGQLNNLKELEISSFQGLQAIGNEFYGNDPNQRS</sequence>
<protein>
    <submittedName>
        <fullName evidence="5">Disease resistance RPP13-like protein 1 isoform X1</fullName>
    </submittedName>
</protein>
<dbReference type="InterPro" id="IPR058922">
    <property type="entry name" value="WHD_DRP"/>
</dbReference>
<dbReference type="Gene3D" id="3.80.10.10">
    <property type="entry name" value="Ribonuclease Inhibitor"/>
    <property type="match status" value="1"/>
</dbReference>
<evidence type="ECO:0000313" key="5">
    <source>
        <dbReference type="RefSeq" id="XP_050946404.1"/>
    </source>
</evidence>
<dbReference type="InterPro" id="IPR032675">
    <property type="entry name" value="LRR_dom_sf"/>
</dbReference>
<proteinExistence type="predicted"/>
<evidence type="ECO:0000256" key="1">
    <source>
        <dbReference type="ARBA" id="ARBA00022737"/>
    </source>
</evidence>
<reference evidence="5" key="1">
    <citation type="submission" date="2025-08" db="UniProtKB">
        <authorList>
            <consortium name="RefSeq"/>
        </authorList>
    </citation>
    <scope>IDENTIFICATION</scope>
    <source>
        <tissue evidence="5">Stem</tissue>
    </source>
</reference>
<keyword evidence="4" id="KW-1185">Reference proteome</keyword>
<dbReference type="Proteomes" id="UP001652600">
    <property type="component" value="Chromosome 9"/>
</dbReference>
<dbReference type="InterPro" id="IPR056789">
    <property type="entry name" value="LRR_R13L1-DRL21"/>
</dbReference>
<feature type="domain" description="R13L1/DRL21-like LRR repeat region" evidence="3">
    <location>
        <begin position="98"/>
        <end position="220"/>
    </location>
</feature>
<dbReference type="GeneID" id="127151066"/>
<dbReference type="Pfam" id="PF23559">
    <property type="entry name" value="WHD_DRP"/>
    <property type="match status" value="1"/>
</dbReference>
<dbReference type="Pfam" id="PF25019">
    <property type="entry name" value="LRR_R13L1-DRL21"/>
    <property type="match status" value="1"/>
</dbReference>